<feature type="transmembrane region" description="Helical" evidence="6">
    <location>
        <begin position="646"/>
        <end position="668"/>
    </location>
</feature>
<comment type="subcellular location">
    <subcellularLocation>
        <location evidence="1">Membrane</location>
        <topology evidence="1">Multi-pass membrane protein</topology>
    </subcellularLocation>
</comment>
<evidence type="ECO:0000313" key="8">
    <source>
        <dbReference type="Proteomes" id="UP000004994"/>
    </source>
</evidence>
<feature type="transmembrane region" description="Helical" evidence="6">
    <location>
        <begin position="874"/>
        <end position="896"/>
    </location>
</feature>
<feature type="transmembrane region" description="Helical" evidence="6">
    <location>
        <begin position="968"/>
        <end position="991"/>
    </location>
</feature>
<feature type="transmembrane region" description="Helical" evidence="6">
    <location>
        <begin position="1482"/>
        <end position="1504"/>
    </location>
</feature>
<evidence type="ECO:0000256" key="2">
    <source>
        <dbReference type="ARBA" id="ARBA00010199"/>
    </source>
</evidence>
<feature type="transmembrane region" description="Helical" evidence="6">
    <location>
        <begin position="2369"/>
        <end position="2390"/>
    </location>
</feature>
<feature type="transmembrane region" description="Helical" evidence="6">
    <location>
        <begin position="343"/>
        <end position="365"/>
    </location>
</feature>
<feature type="transmembrane region" description="Helical" evidence="6">
    <location>
        <begin position="1139"/>
        <end position="1161"/>
    </location>
</feature>
<dbReference type="EnsemblPlants" id="Solyc03g025190.3.1">
    <property type="protein sequence ID" value="Solyc03g025190.3.1"/>
    <property type="gene ID" value="Solyc03g025190.3"/>
</dbReference>
<feature type="transmembrane region" description="Helical" evidence="6">
    <location>
        <begin position="1276"/>
        <end position="1300"/>
    </location>
</feature>
<feature type="transmembrane region" description="Helical" evidence="6">
    <location>
        <begin position="714"/>
        <end position="735"/>
    </location>
</feature>
<dbReference type="PANTHER" id="PTHR11206">
    <property type="entry name" value="MULTIDRUG RESISTANCE PROTEIN"/>
    <property type="match status" value="1"/>
</dbReference>
<dbReference type="Proteomes" id="UP000004994">
    <property type="component" value="Chromosome 3"/>
</dbReference>
<feature type="transmembrane region" description="Helical" evidence="6">
    <location>
        <begin position="2046"/>
        <end position="2065"/>
    </location>
</feature>
<feature type="transmembrane region" description="Helical" evidence="6">
    <location>
        <begin position="1110"/>
        <end position="1133"/>
    </location>
</feature>
<feature type="transmembrane region" description="Helical" evidence="6">
    <location>
        <begin position="1081"/>
        <end position="1098"/>
    </location>
</feature>
<feature type="transmembrane region" description="Helical" evidence="6">
    <location>
        <begin position="2108"/>
        <end position="2131"/>
    </location>
</feature>
<dbReference type="GO" id="GO:0022857">
    <property type="term" value="F:transmembrane transporter activity"/>
    <property type="evidence" value="ECO:0000318"/>
    <property type="project" value="GO_Central"/>
</dbReference>
<feature type="transmembrane region" description="Helical" evidence="6">
    <location>
        <begin position="575"/>
        <end position="596"/>
    </location>
</feature>
<dbReference type="Pfam" id="PF01554">
    <property type="entry name" value="MatE"/>
    <property type="match status" value="11"/>
</dbReference>
<feature type="transmembrane region" description="Helical" evidence="6">
    <location>
        <begin position="1516"/>
        <end position="1537"/>
    </location>
</feature>
<feature type="transmembrane region" description="Helical" evidence="6">
    <location>
        <begin position="1771"/>
        <end position="1795"/>
    </location>
</feature>
<reference evidence="7" key="1">
    <citation type="journal article" date="2012" name="Nature">
        <title>The tomato genome sequence provides insights into fleshy fruit evolution.</title>
        <authorList>
            <consortium name="Tomato Genome Consortium"/>
        </authorList>
    </citation>
    <scope>NUCLEOTIDE SEQUENCE [LARGE SCALE GENOMIC DNA]</scope>
    <source>
        <strain evidence="7">cv. Heinz 1706</strain>
    </source>
</reference>
<feature type="transmembrane region" description="Helical" evidence="6">
    <location>
        <begin position="933"/>
        <end position="956"/>
    </location>
</feature>
<feature type="transmembrane region" description="Helical" evidence="6">
    <location>
        <begin position="1349"/>
        <end position="1373"/>
    </location>
</feature>
<feature type="transmembrane region" description="Helical" evidence="6">
    <location>
        <begin position="1044"/>
        <end position="1061"/>
    </location>
</feature>
<feature type="transmembrane region" description="Helical" evidence="6">
    <location>
        <begin position="903"/>
        <end position="927"/>
    </location>
</feature>
<accession>A0A3Q7FEL3</accession>
<dbReference type="InterPro" id="IPR002528">
    <property type="entry name" value="MATE_fam"/>
</dbReference>
<reference evidence="7" key="2">
    <citation type="submission" date="2019-01" db="UniProtKB">
        <authorList>
            <consortium name="EnsemblPlants"/>
        </authorList>
    </citation>
    <scope>IDENTIFICATION</scope>
    <source>
        <strain evidence="7">cv. Heinz 1706</strain>
    </source>
</reference>
<feature type="transmembrane region" description="Helical" evidence="6">
    <location>
        <begin position="264"/>
        <end position="289"/>
    </location>
</feature>
<comment type="similarity">
    <text evidence="2 6">Belongs to the multi antimicrobial extrusion (MATE) (TC 2.A.66.1) family.</text>
</comment>
<feature type="transmembrane region" description="Helical" evidence="6">
    <location>
        <begin position="1621"/>
        <end position="1643"/>
    </location>
</feature>
<dbReference type="CDD" id="cd13132">
    <property type="entry name" value="MATE_eukaryotic"/>
    <property type="match status" value="5"/>
</dbReference>
<feature type="transmembrane region" description="Helical" evidence="6">
    <location>
        <begin position="2458"/>
        <end position="2478"/>
    </location>
</feature>
<feature type="transmembrane region" description="Helical" evidence="6">
    <location>
        <begin position="385"/>
        <end position="407"/>
    </location>
</feature>
<feature type="transmembrane region" description="Helical" evidence="6">
    <location>
        <begin position="2339"/>
        <end position="2363"/>
    </location>
</feature>
<feature type="transmembrane region" description="Helical" evidence="6">
    <location>
        <begin position="997"/>
        <end position="1023"/>
    </location>
</feature>
<evidence type="ECO:0000256" key="3">
    <source>
        <dbReference type="ARBA" id="ARBA00022692"/>
    </source>
</evidence>
<keyword evidence="4 6" id="KW-1133">Transmembrane helix</keyword>
<dbReference type="InterPro" id="IPR045069">
    <property type="entry name" value="MATE_euk"/>
</dbReference>
<feature type="transmembrane region" description="Helical" evidence="6">
    <location>
        <begin position="2291"/>
        <end position="2308"/>
    </location>
</feature>
<dbReference type="InParanoid" id="A0A3Q7FEL3"/>
<name>A0A3Q7FEL3_SOLLC</name>
<feature type="transmembrane region" description="Helical" evidence="6">
    <location>
        <begin position="2249"/>
        <end position="2270"/>
    </location>
</feature>
<feature type="transmembrane region" description="Helical" evidence="6">
    <location>
        <begin position="414"/>
        <end position="438"/>
    </location>
</feature>
<feature type="transmembrane region" description="Helical" evidence="6">
    <location>
        <begin position="2014"/>
        <end position="2034"/>
    </location>
</feature>
<feature type="transmembrane region" description="Helical" evidence="6">
    <location>
        <begin position="127"/>
        <end position="152"/>
    </location>
</feature>
<keyword evidence="8" id="KW-1185">Reference proteome</keyword>
<feature type="transmembrane region" description="Helical" evidence="6">
    <location>
        <begin position="2429"/>
        <end position="2452"/>
    </location>
</feature>
<feature type="transmembrane region" description="Helical" evidence="6">
    <location>
        <begin position="164"/>
        <end position="181"/>
    </location>
</feature>
<feature type="transmembrane region" description="Helical" evidence="6">
    <location>
        <begin position="2514"/>
        <end position="2536"/>
    </location>
</feature>
<feature type="transmembrane region" description="Helical" evidence="6">
    <location>
        <begin position="756"/>
        <end position="779"/>
    </location>
</feature>
<protein>
    <recommendedName>
        <fullName evidence="6">Protein DETOXIFICATION</fullName>
    </recommendedName>
    <alternativeName>
        <fullName evidence="6">Multidrug and toxic compound extrusion protein</fullName>
    </alternativeName>
</protein>
<feature type="transmembrane region" description="Helical" evidence="6">
    <location>
        <begin position="295"/>
        <end position="323"/>
    </location>
</feature>
<proteinExistence type="inferred from homology"/>
<feature type="transmembrane region" description="Helical" evidence="6">
    <location>
        <begin position="1558"/>
        <end position="1581"/>
    </location>
</feature>
<feature type="transmembrane region" description="Helical" evidence="6">
    <location>
        <begin position="1655"/>
        <end position="1676"/>
    </location>
</feature>
<evidence type="ECO:0000313" key="7">
    <source>
        <dbReference type="EnsemblPlants" id="Solyc03g025190.3.1"/>
    </source>
</evidence>
<evidence type="ECO:0000256" key="5">
    <source>
        <dbReference type="ARBA" id="ARBA00023136"/>
    </source>
</evidence>
<evidence type="ECO:0000256" key="4">
    <source>
        <dbReference type="ARBA" id="ARBA00022989"/>
    </source>
</evidence>
<feature type="transmembrane region" description="Helical" evidence="6">
    <location>
        <begin position="680"/>
        <end position="702"/>
    </location>
</feature>
<dbReference type="Gramene" id="Solyc03g025190.3.1">
    <property type="protein sequence ID" value="Solyc03g025190.3.1"/>
    <property type="gene ID" value="Solyc03g025190.3"/>
</dbReference>
<dbReference type="GO" id="GO:0042910">
    <property type="term" value="F:xenobiotic transmembrane transporter activity"/>
    <property type="evidence" value="ECO:0007669"/>
    <property type="project" value="InterPro"/>
</dbReference>
<dbReference type="NCBIfam" id="TIGR00797">
    <property type="entry name" value="matE"/>
    <property type="match status" value="5"/>
</dbReference>
<feature type="transmembrane region" description="Helical" evidence="6">
    <location>
        <begin position="617"/>
        <end position="640"/>
    </location>
</feature>
<keyword evidence="3 6" id="KW-0812">Transmembrane</keyword>
<dbReference type="GO" id="GO:1990961">
    <property type="term" value="P:xenobiotic detoxification by transmembrane export across the plasma membrane"/>
    <property type="evidence" value="ECO:0007669"/>
    <property type="project" value="InterPro"/>
</dbReference>
<feature type="transmembrane region" description="Helical" evidence="6">
    <location>
        <begin position="222"/>
        <end position="243"/>
    </location>
</feature>
<dbReference type="PaxDb" id="4081-Solyc03g025190.2.1"/>
<organism evidence="7">
    <name type="scientific">Solanum lycopersicum</name>
    <name type="common">Tomato</name>
    <name type="synonym">Lycopersicon esculentum</name>
    <dbReference type="NCBI Taxonomy" id="4081"/>
    <lineage>
        <taxon>Eukaryota</taxon>
        <taxon>Viridiplantae</taxon>
        <taxon>Streptophyta</taxon>
        <taxon>Embryophyta</taxon>
        <taxon>Tracheophyta</taxon>
        <taxon>Spermatophyta</taxon>
        <taxon>Magnoliopsida</taxon>
        <taxon>eudicotyledons</taxon>
        <taxon>Gunneridae</taxon>
        <taxon>Pentapetalae</taxon>
        <taxon>asterids</taxon>
        <taxon>lamiids</taxon>
        <taxon>Solanales</taxon>
        <taxon>Solanaceae</taxon>
        <taxon>Solanoideae</taxon>
        <taxon>Solaneae</taxon>
        <taxon>Solanum</taxon>
        <taxon>Solanum subgen. Lycopersicon</taxon>
    </lineage>
</organism>
<dbReference type="GO" id="GO:0015297">
    <property type="term" value="F:antiporter activity"/>
    <property type="evidence" value="ECO:0007669"/>
    <property type="project" value="InterPro"/>
</dbReference>
<feature type="transmembrane region" description="Helical" evidence="6">
    <location>
        <begin position="1874"/>
        <end position="1895"/>
    </location>
</feature>
<dbReference type="OMA" id="FAIWMTP"/>
<feature type="transmembrane region" description="Helical" evidence="6">
    <location>
        <begin position="444"/>
        <end position="465"/>
    </location>
</feature>
<feature type="transmembrane region" description="Helical" evidence="6">
    <location>
        <begin position="2556"/>
        <end position="2575"/>
    </location>
</feature>
<dbReference type="STRING" id="4081.A0A3Q7FEL3"/>
<feature type="transmembrane region" description="Helical" evidence="6">
    <location>
        <begin position="1587"/>
        <end position="1609"/>
    </location>
</feature>
<feature type="transmembrane region" description="Helical" evidence="6">
    <location>
        <begin position="799"/>
        <end position="818"/>
    </location>
</feature>
<feature type="transmembrane region" description="Helical" evidence="6">
    <location>
        <begin position="2314"/>
        <end position="2332"/>
    </location>
</feature>
<evidence type="ECO:0000256" key="1">
    <source>
        <dbReference type="ARBA" id="ARBA00004141"/>
    </source>
</evidence>
<feature type="transmembrane region" description="Helical" evidence="6">
    <location>
        <begin position="1320"/>
        <end position="1342"/>
    </location>
</feature>
<feature type="transmembrane region" description="Helical" evidence="6">
    <location>
        <begin position="1844"/>
        <end position="1868"/>
    </location>
</feature>
<feature type="transmembrane region" description="Helical" evidence="6">
    <location>
        <begin position="2077"/>
        <end position="2102"/>
    </location>
</feature>
<keyword evidence="5 6" id="KW-0472">Membrane</keyword>
<feature type="transmembrane region" description="Helical" evidence="6">
    <location>
        <begin position="193"/>
        <end position="216"/>
    </location>
</feature>
<feature type="transmembrane region" description="Helical" evidence="6">
    <location>
        <begin position="830"/>
        <end position="854"/>
    </location>
</feature>
<dbReference type="GO" id="GO:0016020">
    <property type="term" value="C:membrane"/>
    <property type="evidence" value="ECO:0000318"/>
    <property type="project" value="GO_Central"/>
</dbReference>
<feature type="transmembrane region" description="Helical" evidence="6">
    <location>
        <begin position="2485"/>
        <end position="2508"/>
    </location>
</feature>
<feature type="transmembrane region" description="Helical" evidence="6">
    <location>
        <begin position="541"/>
        <end position="563"/>
    </location>
</feature>
<evidence type="ECO:0000256" key="6">
    <source>
        <dbReference type="RuleBase" id="RU004914"/>
    </source>
</evidence>
<feature type="transmembrane region" description="Helical" evidence="6">
    <location>
        <begin position="1815"/>
        <end position="1837"/>
    </location>
</feature>
<feature type="transmembrane region" description="Helical" evidence="6">
    <location>
        <begin position="1379"/>
        <end position="1402"/>
    </location>
</feature>
<sequence>METPLLNGYSGSGERNDLIGADGDYRPAKSTKDWWAIFCVETLKLWRIGGPIAFNIICQYGVNSLTNIFVGHLGNVELSAISIAQTVISTFSFGFMMGMGSALETLCGQAYGAGQVHMLGVYMQRSIIILLATCVFLLPIYLFTTPLLVLLGQETAIADLSGRYTMLLIPQLFSLAINFPTSKFLQAQSKVDVLAGIGFAAVLVHALFLWLFIYTLEWGTNGAAIAFDLTNWLTAMAQLAYVVGWCKDGWKGLSWSAFNEIWAFVRLSIASAVMLCLEIWYMMSIILLVGHLNNAVIAVGSISICMNINGWESMLFIGINAAISIRVSNELGQGHPRATKYSVYITVFQSLLIGILCMVIVLVARDHLAIIFSNSKEMQEAVADLAYLLGITMVLNSVQPVISGVAVGGGWQALVAYINLGCYYVFGLPLGYLLGYVAKLGTKGLWLGMIAGAALQTLLLLIILYKTNWNKEVNDTTERMRKWGETRVMDQSPLLNDFSGEHWQLIGSDGDYRPISSMSMNELWDVFWIETVKLWEIGGPIAFNIVCQYGLYAITVAFCGHLGPTELSAVTLAQTVLGTFIYGFMIGMGSALETLCGQAFGAGQVHMLGVYTQRSMIILLLSSFLLLPIYVFATPILKFLGQDHDIAVVAGKFAMLTIPELYSLSVNIPTSKFLQAQSKVGVLAWIGFVALVLHAILLWLFIYVFNWGLTGAAISFNLVGWVNALAQFAYVVFWCKDGWKGWSWSAFNEIWAFVRLSIESAVMLCLETWYMVSIILLTGHLKDAVTAVGALSICMNVDGWEAMFFIGVNAAISVRVSNELGLGRARATKCSVYVTVFQSLLIGILCMIVVLALRSHLAILFTDSELLKRAVSELAWFLGLTMLLNSVQPVISGVAVGGGWQGLVAYINLGSYYIFGIPLGYLLGYVANFGVMGLWGGMIGGLALQTLLLSIVLYRIDWNKELWEIGGPIALNIMCQYGFYAITVVFCGHLGPTQLAAVTLALTVVATFCYGFMMGMGSALETLCGQAFGAGQIHMLGIYTQRSMVVLLLTTFLLLPTYVFSNPILQLLGQDHDTALLVGEFTMLIIPELFSLSITIPTSKFLQAQSKVGVLAWIGFVALSLHALLLWLFIYVFDWGLTGAAISLDLVCWINALAQFGYVVFQCKDGWMGWSWSAFNDMWPFVKLSIESALMLSLEIWFPMSMVLIAGYLKDPDRQVELELCNLIELNTSSKHINFLSSFSSTLSEWQEMFFVGINAAISVRVSNELGLGHARATKYSVYVTLFQSFLIGILCMIVVLAVRNHLAILFTDDEVLIKYVSELAQFLGLTMLLSSVHPVISGVAIGCGCQGLVAYINLGSFYAFAIPLGCVLGSVANFGVMGLWGGMIAGLALQTLLLSIVLYRIDWYKEVRQLMVIGYFSSAMEPLSLEYDSSSDVDELEYDLSRYDLIASNGDYRRISGMNLNELLGVFWMETVKLWEIGGPIALNIMCQYGLYAITVVFCGHLGPTQLAAVTLAQTVIATFCYGFMMGMGSALETLCGQAFGAGKIHMLGIYTQRSMIILLMSAFLLLPIYIFATPILKFLGQHHDIAVVAGKFTLLIIPELYSLSITIPTSKFLQAQSKVGVLAWIGFVALSLHALLLWLFIHVFNWGLTGAAMSLNLVCWINALAQFAYVVVWCKDGWKGWSSSAFNDMWPFVKLSIESALMLSLEIWFPMSMVLIAGYLKDPVTAVGSLSICSTLSEWQEMFFVGINAAISVRVSNELGLGHARATKYSVYVTLTQSVFIGILCMIVVLAVRNHLAILFTDDKVLIKSVSELAQFLGLAMLLSSVHPVISGVAIGCGLQGVVAYINLGSFYAFAIPLGYVLGYVANLGVMGLWGGMIAGLALQTLLLSIVLYRIDWNKEQLIGADGDYRPINGLKEWRAVFWMETVKLWEIGGPIAFNILCQYGIYSITVAFCGHLGAVQLSAVSVALNVVGTFSFGFMLGMGSALETLCGQAFGAGQIHMLGIYAQRSMVILLFSTLFLLPIYIFATPLLKLLGQEHDMAVLAGKFALFSIPELFSLAVGIPTSKFLQAQSKVGVLACIGFVVLLLHAFLLWLFLYVFNLGINGAALVFNITGWANAIAQFVYVVVWCKDGWTGWSLSALNEIWAFVRLSVASAVMLCLEIWYMMSIIVLTGQLKDAFAVLCIAFDEMKSSFIMNQSNLCLSVLCFSMNIDGWEAMLFIGINAAISVRVSNELGLGRPRATKYSVYIAVFQSLLIGIFCMISVLAVRNHLAILYTNSRDLQRAVADLAWLLGITMVLNSVQPVISGVAFIPFLLVFVFVVLIVASVAIGGGWQGLVAYINLGSYYVFGIPLGYTLGYVANFGVMGLWGGMIAGLALQTLLLSFVLYRIDWNKELGMGSALETLCGQAFGAGQIHMLGIYTQRSMVILLFSTFLLLPIYIFATPLLRLFGQDHEMAVIAGKFALLSIPELFSLAVAIPASKFLACIGFVVLLLHAFLLWLFIYVFNLGINGAALVFNITGWANAIAQFVYVIIWCKDGWTGWSLSALNEIWAFVRLSIASAVMLCLETWYMMSIIVLTGHLKDAVIAVGSLSIW</sequence>